<feature type="region of interest" description="Disordered" evidence="2">
    <location>
        <begin position="167"/>
        <end position="194"/>
    </location>
</feature>
<reference evidence="3" key="1">
    <citation type="submission" date="2019-08" db="EMBL/GenBank/DDBJ databases">
        <title>Reference gene set and small RNA set construction with multiple tissues from Davidia involucrata Baill.</title>
        <authorList>
            <person name="Yang H."/>
            <person name="Zhou C."/>
            <person name="Li G."/>
            <person name="Wang J."/>
            <person name="Gao P."/>
            <person name="Wang M."/>
            <person name="Wang R."/>
            <person name="Zhao Y."/>
        </authorList>
    </citation>
    <scope>NUCLEOTIDE SEQUENCE</scope>
    <source>
        <tissue evidence="3">Mixed with DoveR01_LX</tissue>
    </source>
</reference>
<gene>
    <name evidence="3" type="ORF">Din_009943</name>
</gene>
<sequence>MELSEGGESNGSQDIGENFFDDEDMQTIFNELYAESYKLKKYNLRLQFKLKTCEKELNVLRENEALASQLQAHKITLSEKFIAVEKERNSLVEKNKRLKANLHNCEVSKGSLEAQVQKLEQELIMSREVKVDIEDRSNKLEKMLGSIHLKNDKKVLGFKDNEKSKKYSKTIHVTGSTSSQQPTQPKVASKNQTKEESPQEIYFCTYCEGVGHFRKFCYQLRSDSKVPKKKKNHMGNLK</sequence>
<proteinExistence type="predicted"/>
<feature type="coiled-coil region" evidence="1">
    <location>
        <begin position="43"/>
        <end position="136"/>
    </location>
</feature>
<name>A0A5B6Z8D6_DAVIN</name>
<keyword evidence="1" id="KW-0175">Coiled coil</keyword>
<protein>
    <submittedName>
        <fullName evidence="3">Uncharacterized protein</fullName>
    </submittedName>
</protein>
<dbReference type="EMBL" id="GHES01009943">
    <property type="protein sequence ID" value="MPA40502.1"/>
    <property type="molecule type" value="Transcribed_RNA"/>
</dbReference>
<organism evidence="3">
    <name type="scientific">Davidia involucrata</name>
    <name type="common">Dove tree</name>
    <dbReference type="NCBI Taxonomy" id="16924"/>
    <lineage>
        <taxon>Eukaryota</taxon>
        <taxon>Viridiplantae</taxon>
        <taxon>Streptophyta</taxon>
        <taxon>Embryophyta</taxon>
        <taxon>Tracheophyta</taxon>
        <taxon>Spermatophyta</taxon>
        <taxon>Magnoliopsida</taxon>
        <taxon>eudicotyledons</taxon>
        <taxon>Gunneridae</taxon>
        <taxon>Pentapetalae</taxon>
        <taxon>asterids</taxon>
        <taxon>Cornales</taxon>
        <taxon>Nyssaceae</taxon>
        <taxon>Davidia</taxon>
    </lineage>
</organism>
<accession>A0A5B6Z8D6</accession>
<dbReference type="AlphaFoldDB" id="A0A5B6Z8D6"/>
<evidence type="ECO:0000256" key="2">
    <source>
        <dbReference type="SAM" id="MobiDB-lite"/>
    </source>
</evidence>
<feature type="compositionally biased region" description="Polar residues" evidence="2">
    <location>
        <begin position="171"/>
        <end position="191"/>
    </location>
</feature>
<evidence type="ECO:0000313" key="3">
    <source>
        <dbReference type="EMBL" id="MPA40502.1"/>
    </source>
</evidence>
<evidence type="ECO:0000256" key="1">
    <source>
        <dbReference type="SAM" id="Coils"/>
    </source>
</evidence>